<dbReference type="Pfam" id="PF00202">
    <property type="entry name" value="Aminotran_3"/>
    <property type="match status" value="1"/>
</dbReference>
<dbReference type="GO" id="GO:0008483">
    <property type="term" value="F:transaminase activity"/>
    <property type="evidence" value="ECO:0007669"/>
    <property type="project" value="UniProtKB-KW"/>
</dbReference>
<dbReference type="GO" id="GO:0030170">
    <property type="term" value="F:pyridoxal phosphate binding"/>
    <property type="evidence" value="ECO:0007669"/>
    <property type="project" value="InterPro"/>
</dbReference>
<protein>
    <submittedName>
        <fullName evidence="7">Putrescine aminotransferase</fullName>
    </submittedName>
</protein>
<dbReference type="InterPro" id="IPR049704">
    <property type="entry name" value="Aminotrans_3_PPA_site"/>
</dbReference>
<evidence type="ECO:0000256" key="6">
    <source>
        <dbReference type="RuleBase" id="RU003560"/>
    </source>
</evidence>
<dbReference type="CDD" id="cd00610">
    <property type="entry name" value="OAT_like"/>
    <property type="match status" value="1"/>
</dbReference>
<dbReference type="NCBIfam" id="NF005682">
    <property type="entry name" value="PRK07480.1"/>
    <property type="match status" value="1"/>
</dbReference>
<dbReference type="Gene3D" id="3.90.1150.10">
    <property type="entry name" value="Aspartate Aminotransferase, domain 1"/>
    <property type="match status" value="1"/>
</dbReference>
<dbReference type="AlphaFoldDB" id="A0A286GHA5"/>
<keyword evidence="5 6" id="KW-0663">Pyridoxal phosphate</keyword>
<accession>A0A286GHA5</accession>
<keyword evidence="3 7" id="KW-0032">Aminotransferase</keyword>
<name>A0A286GHA5_9PROT</name>
<dbReference type="InterPro" id="IPR015422">
    <property type="entry name" value="PyrdxlP-dep_Trfase_small"/>
</dbReference>
<sequence length="460" mass="50561">MTALTAFNRTTEQWKQIDTAHHMHPFTDFKALASEGGSRLIVKADGPYLWDSEGEQILDGMAGLWCVNVGYGRKELAEAAYQQMMELPYYNTFFKTTTMPATELARKLVELAPPGMNHVFFAGSGSEANDTNVRMVRRYWTLEGQPERQVIIGRKNGYHGSTVAALSLGGMSAMHTQSGLLPGFAHIDPPHHFQLGWGEDEDAFGIRAAGWLEDKIKEIGPEKVAAFIAEPIQGAGGLIYPPRTYWAEIQRICNEYGILLIADEVICGFGRTGTWFGSFTFDIKPDLMTIAKGLSSGYQPIGGVLVGDRVANTLIEKGGEFYHGYTYSGHPVASAVALANLKILEDEGIVDRVGSDIGPYFQGRLRELSDHPIVGEVRGIGLIAGIELIKDKAKHEFFPNAGKVGTLCRDHSFRNGLIMRGVYDTMVLSPPLIVTRDHVDEMVGKIRRVLDLTAKDVGLL</sequence>
<dbReference type="OrthoDB" id="9801834at2"/>
<keyword evidence="4 7" id="KW-0808">Transferase</keyword>
<evidence type="ECO:0000313" key="8">
    <source>
        <dbReference type="Proteomes" id="UP000219621"/>
    </source>
</evidence>
<dbReference type="PIRSF" id="PIRSF000521">
    <property type="entry name" value="Transaminase_4ab_Lys_Orn"/>
    <property type="match status" value="1"/>
</dbReference>
<dbReference type="PANTHER" id="PTHR43094:SF1">
    <property type="entry name" value="AMINOTRANSFERASE CLASS-III"/>
    <property type="match status" value="1"/>
</dbReference>
<evidence type="ECO:0000313" key="7">
    <source>
        <dbReference type="EMBL" id="SOD94917.1"/>
    </source>
</evidence>
<dbReference type="InterPro" id="IPR015424">
    <property type="entry name" value="PyrdxlP-dep_Trfase"/>
</dbReference>
<dbReference type="InterPro" id="IPR015421">
    <property type="entry name" value="PyrdxlP-dep_Trfase_major"/>
</dbReference>
<dbReference type="RefSeq" id="WP_097279127.1">
    <property type="nucleotide sequence ID" value="NZ_OCNJ01000004.1"/>
</dbReference>
<organism evidence="7 8">
    <name type="scientific">Caenispirillum bisanense</name>
    <dbReference type="NCBI Taxonomy" id="414052"/>
    <lineage>
        <taxon>Bacteria</taxon>
        <taxon>Pseudomonadati</taxon>
        <taxon>Pseudomonadota</taxon>
        <taxon>Alphaproteobacteria</taxon>
        <taxon>Rhodospirillales</taxon>
        <taxon>Novispirillaceae</taxon>
        <taxon>Caenispirillum</taxon>
    </lineage>
</organism>
<keyword evidence="8" id="KW-1185">Reference proteome</keyword>
<evidence type="ECO:0000256" key="3">
    <source>
        <dbReference type="ARBA" id="ARBA00022576"/>
    </source>
</evidence>
<evidence type="ECO:0000256" key="2">
    <source>
        <dbReference type="ARBA" id="ARBA00008954"/>
    </source>
</evidence>
<dbReference type="PROSITE" id="PS00600">
    <property type="entry name" value="AA_TRANSFER_CLASS_3"/>
    <property type="match status" value="1"/>
</dbReference>
<dbReference type="PANTHER" id="PTHR43094">
    <property type="entry name" value="AMINOTRANSFERASE"/>
    <property type="match status" value="1"/>
</dbReference>
<dbReference type="Proteomes" id="UP000219621">
    <property type="component" value="Unassembled WGS sequence"/>
</dbReference>
<evidence type="ECO:0000256" key="1">
    <source>
        <dbReference type="ARBA" id="ARBA00001933"/>
    </source>
</evidence>
<dbReference type="InterPro" id="IPR005814">
    <property type="entry name" value="Aminotrans_3"/>
</dbReference>
<dbReference type="EMBL" id="OCNJ01000004">
    <property type="protein sequence ID" value="SOD94917.1"/>
    <property type="molecule type" value="Genomic_DNA"/>
</dbReference>
<comment type="similarity">
    <text evidence="2 6">Belongs to the class-III pyridoxal-phosphate-dependent aminotransferase family.</text>
</comment>
<gene>
    <name evidence="7" type="ORF">SAMN05421508_104164</name>
</gene>
<reference evidence="7 8" key="1">
    <citation type="submission" date="2017-09" db="EMBL/GenBank/DDBJ databases">
        <authorList>
            <person name="Ehlers B."/>
            <person name="Leendertz F.H."/>
        </authorList>
    </citation>
    <scope>NUCLEOTIDE SEQUENCE [LARGE SCALE GENOMIC DNA]</scope>
    <source>
        <strain evidence="7 8">USBA 140</strain>
    </source>
</reference>
<evidence type="ECO:0000256" key="5">
    <source>
        <dbReference type="ARBA" id="ARBA00022898"/>
    </source>
</evidence>
<proteinExistence type="inferred from homology"/>
<dbReference type="GO" id="GO:0005829">
    <property type="term" value="C:cytosol"/>
    <property type="evidence" value="ECO:0007669"/>
    <property type="project" value="TreeGrafter"/>
</dbReference>
<dbReference type="FunFam" id="3.40.640.10:FF:000014">
    <property type="entry name" value="Adenosylmethionine-8-amino-7-oxononanoate aminotransferase, probable"/>
    <property type="match status" value="1"/>
</dbReference>
<dbReference type="Gene3D" id="3.40.640.10">
    <property type="entry name" value="Type I PLP-dependent aspartate aminotransferase-like (Major domain)"/>
    <property type="match status" value="1"/>
</dbReference>
<evidence type="ECO:0000256" key="4">
    <source>
        <dbReference type="ARBA" id="ARBA00022679"/>
    </source>
</evidence>
<dbReference type="SUPFAM" id="SSF53383">
    <property type="entry name" value="PLP-dependent transferases"/>
    <property type="match status" value="1"/>
</dbReference>
<comment type="cofactor">
    <cofactor evidence="1">
        <name>pyridoxal 5'-phosphate</name>
        <dbReference type="ChEBI" id="CHEBI:597326"/>
    </cofactor>
</comment>
<dbReference type="NCBIfam" id="NF004767">
    <property type="entry name" value="PRK06105.1"/>
    <property type="match status" value="1"/>
</dbReference>